<dbReference type="AlphaFoldDB" id="A0A8J7DRN7"/>
<feature type="coiled-coil region" evidence="1">
    <location>
        <begin position="33"/>
        <end position="60"/>
    </location>
</feature>
<comment type="caution">
    <text evidence="2">The sequence shown here is derived from an EMBL/GenBank/DDBJ whole genome shotgun (WGS) entry which is preliminary data.</text>
</comment>
<keyword evidence="3" id="KW-1185">Reference proteome</keyword>
<reference evidence="2" key="1">
    <citation type="submission" date="2020-10" db="EMBL/GenBank/DDBJ databases">
        <authorList>
            <person name="Castelo-Branco R."/>
            <person name="Eusebio N."/>
            <person name="Adriana R."/>
            <person name="Vieira A."/>
            <person name="Brugerolle De Fraissinette N."/>
            <person name="Rezende De Castro R."/>
            <person name="Schneider M.P."/>
            <person name="Vasconcelos V."/>
            <person name="Leao P.N."/>
        </authorList>
    </citation>
    <scope>NUCLEOTIDE SEQUENCE</scope>
    <source>
        <strain evidence="2">LEGE 07310</strain>
    </source>
</reference>
<gene>
    <name evidence="2" type="ORF">IQ241_16960</name>
</gene>
<accession>A0A8J7DRN7</accession>
<evidence type="ECO:0008006" key="4">
    <source>
        <dbReference type="Google" id="ProtNLM"/>
    </source>
</evidence>
<proteinExistence type="predicted"/>
<evidence type="ECO:0000313" key="3">
    <source>
        <dbReference type="Proteomes" id="UP000636505"/>
    </source>
</evidence>
<dbReference type="EMBL" id="JADEXG010000044">
    <property type="protein sequence ID" value="MBE9078964.1"/>
    <property type="molecule type" value="Genomic_DNA"/>
</dbReference>
<sequence length="202" mass="23433">MKVLEPGGTYTFSKIFELKIPTDELADEFGYTLSKKKLELRQYGGELDRLEELRSRIEEVLPYVDLSNEASRREILISRVVTELVHYTKAQLRIEYPININQKLQGYLDYLIRSHTDLLIIEAKRQDLDYGMTQLVAEMIALDQWERTPAQTTLLGSVTTGKLWEFALLDRAQKHIDQGLESYRVPEDLESLMRILVQALKA</sequence>
<dbReference type="RefSeq" id="WP_193909372.1">
    <property type="nucleotide sequence ID" value="NZ_JADEXG010000044.1"/>
</dbReference>
<dbReference type="Proteomes" id="UP000636505">
    <property type="component" value="Unassembled WGS sequence"/>
</dbReference>
<organism evidence="2 3">
    <name type="scientific">Vasconcelosia minhoensis LEGE 07310</name>
    <dbReference type="NCBI Taxonomy" id="915328"/>
    <lineage>
        <taxon>Bacteria</taxon>
        <taxon>Bacillati</taxon>
        <taxon>Cyanobacteriota</taxon>
        <taxon>Cyanophyceae</taxon>
        <taxon>Nodosilineales</taxon>
        <taxon>Cymatolegaceae</taxon>
        <taxon>Vasconcelosia</taxon>
        <taxon>Vasconcelosia minhoensis</taxon>
    </lineage>
</organism>
<protein>
    <recommendedName>
        <fullName evidence="4">Type I restriction enzyme R protein N-terminal domain-containing protein</fullName>
    </recommendedName>
</protein>
<keyword evidence="1" id="KW-0175">Coiled coil</keyword>
<evidence type="ECO:0000256" key="1">
    <source>
        <dbReference type="SAM" id="Coils"/>
    </source>
</evidence>
<name>A0A8J7DRN7_9CYAN</name>
<evidence type="ECO:0000313" key="2">
    <source>
        <dbReference type="EMBL" id="MBE9078964.1"/>
    </source>
</evidence>